<dbReference type="GO" id="GO:0003677">
    <property type="term" value="F:DNA binding"/>
    <property type="evidence" value="ECO:0007669"/>
    <property type="project" value="UniProtKB-KW"/>
</dbReference>
<dbReference type="InterPro" id="IPR039425">
    <property type="entry name" value="RNA_pol_sigma-70-like"/>
</dbReference>
<dbReference type="Gene3D" id="1.10.1740.10">
    <property type="match status" value="1"/>
</dbReference>
<dbReference type="RefSeq" id="WP_197679070.1">
    <property type="nucleotide sequence ID" value="NZ_LT629688.1"/>
</dbReference>
<dbReference type="EMBL" id="LT629688">
    <property type="protein sequence ID" value="SDE32246.1"/>
    <property type="molecule type" value="Genomic_DNA"/>
</dbReference>
<dbReference type="SUPFAM" id="SSF88946">
    <property type="entry name" value="Sigma2 domain of RNA polymerase sigma factors"/>
    <property type="match status" value="1"/>
</dbReference>
<evidence type="ECO:0000256" key="4">
    <source>
        <dbReference type="ARBA" id="ARBA00023125"/>
    </source>
</evidence>
<keyword evidence="3" id="KW-0731">Sigma factor</keyword>
<dbReference type="STRING" id="675864.SAMN04489747_3111"/>
<evidence type="ECO:0000313" key="7">
    <source>
        <dbReference type="EMBL" id="SDE32246.1"/>
    </source>
</evidence>
<evidence type="ECO:0000256" key="2">
    <source>
        <dbReference type="ARBA" id="ARBA00023015"/>
    </source>
</evidence>
<dbReference type="Gene3D" id="1.10.10.10">
    <property type="entry name" value="Winged helix-like DNA-binding domain superfamily/Winged helix DNA-binding domain"/>
    <property type="match status" value="1"/>
</dbReference>
<evidence type="ECO:0000259" key="6">
    <source>
        <dbReference type="Pfam" id="PF08281"/>
    </source>
</evidence>
<comment type="similarity">
    <text evidence="1">Belongs to the sigma-70 factor family. ECF subfamily.</text>
</comment>
<gene>
    <name evidence="7" type="ORF">SAMN04489747_3111</name>
</gene>
<dbReference type="GO" id="GO:0006352">
    <property type="term" value="P:DNA-templated transcription initiation"/>
    <property type="evidence" value="ECO:0007669"/>
    <property type="project" value="InterPro"/>
</dbReference>
<evidence type="ECO:0000256" key="3">
    <source>
        <dbReference type="ARBA" id="ARBA00023082"/>
    </source>
</evidence>
<dbReference type="PANTHER" id="PTHR43133:SF8">
    <property type="entry name" value="RNA POLYMERASE SIGMA FACTOR HI_1459-RELATED"/>
    <property type="match status" value="1"/>
</dbReference>
<evidence type="ECO:0000313" key="8">
    <source>
        <dbReference type="Proteomes" id="UP000198546"/>
    </source>
</evidence>
<dbReference type="SUPFAM" id="SSF88659">
    <property type="entry name" value="Sigma3 and sigma4 domains of RNA polymerase sigma factors"/>
    <property type="match status" value="1"/>
</dbReference>
<keyword evidence="2" id="KW-0805">Transcription regulation</keyword>
<dbReference type="PANTHER" id="PTHR43133">
    <property type="entry name" value="RNA POLYMERASE ECF-TYPE SIGMA FACTO"/>
    <property type="match status" value="1"/>
</dbReference>
<evidence type="ECO:0000256" key="5">
    <source>
        <dbReference type="ARBA" id="ARBA00023163"/>
    </source>
</evidence>
<evidence type="ECO:0000256" key="1">
    <source>
        <dbReference type="ARBA" id="ARBA00010641"/>
    </source>
</evidence>
<keyword evidence="5" id="KW-0804">Transcription</keyword>
<dbReference type="Pfam" id="PF08281">
    <property type="entry name" value="Sigma70_r4_2"/>
    <property type="match status" value="1"/>
</dbReference>
<dbReference type="Proteomes" id="UP000198546">
    <property type="component" value="Chromosome i"/>
</dbReference>
<proteinExistence type="inferred from homology"/>
<accession>A0A1G7C0M9</accession>
<protein>
    <submittedName>
        <fullName evidence="7">RNA polymerase sigma-70 factor, ECF subfamily</fullName>
    </submittedName>
</protein>
<organism evidence="7 8">
    <name type="scientific">Auraticoccus monumenti</name>
    <dbReference type="NCBI Taxonomy" id="675864"/>
    <lineage>
        <taxon>Bacteria</taxon>
        <taxon>Bacillati</taxon>
        <taxon>Actinomycetota</taxon>
        <taxon>Actinomycetes</taxon>
        <taxon>Propionibacteriales</taxon>
        <taxon>Propionibacteriaceae</taxon>
        <taxon>Auraticoccus</taxon>
    </lineage>
</organism>
<dbReference type="AlphaFoldDB" id="A0A1G7C0M9"/>
<reference evidence="7 8" key="1">
    <citation type="submission" date="2016-10" db="EMBL/GenBank/DDBJ databases">
        <authorList>
            <person name="de Groot N.N."/>
        </authorList>
    </citation>
    <scope>NUCLEOTIDE SEQUENCE [LARGE SCALE GENOMIC DNA]</scope>
    <source>
        <strain evidence="7 8">MON 2.2</strain>
    </source>
</reference>
<dbReference type="GO" id="GO:0016987">
    <property type="term" value="F:sigma factor activity"/>
    <property type="evidence" value="ECO:0007669"/>
    <property type="project" value="UniProtKB-KW"/>
</dbReference>
<name>A0A1G7C0M9_9ACTN</name>
<dbReference type="InterPro" id="IPR036388">
    <property type="entry name" value="WH-like_DNA-bd_sf"/>
</dbReference>
<feature type="domain" description="RNA polymerase sigma factor 70 region 4 type 2" evidence="6">
    <location>
        <begin position="143"/>
        <end position="188"/>
    </location>
</feature>
<dbReference type="InterPro" id="IPR013249">
    <property type="entry name" value="RNA_pol_sigma70_r4_t2"/>
</dbReference>
<dbReference type="InterPro" id="IPR013325">
    <property type="entry name" value="RNA_pol_sigma_r2"/>
</dbReference>
<keyword evidence="4" id="KW-0238">DNA-binding</keyword>
<dbReference type="NCBIfam" id="TIGR02937">
    <property type="entry name" value="sigma70-ECF"/>
    <property type="match status" value="1"/>
</dbReference>
<sequence length="205" mass="23309">MAAENARWVQGLDAVAPEHETTVAELYRMLLRMSYREAQRRGSGMRLSGPELDDVAHQAASDATMAVRRKVGTFRGECRFTTWAYRFVVFDVASKMNRHPWRRPTVSLDDHDWDLASTDLYEAPQDHLETKALLRAFEQVFSERLTGRQQRAFEAIAVRGLPVAEVARELGTNPNAVYKTMFDARKKLREGLVAVGFLEAGRPVR</sequence>
<dbReference type="InterPro" id="IPR014284">
    <property type="entry name" value="RNA_pol_sigma-70_dom"/>
</dbReference>
<dbReference type="InterPro" id="IPR013324">
    <property type="entry name" value="RNA_pol_sigma_r3/r4-like"/>
</dbReference>
<keyword evidence="8" id="KW-1185">Reference proteome</keyword>